<dbReference type="EMBL" id="MN536026">
    <property type="protein sequence ID" value="QIG56920.1"/>
    <property type="molecule type" value="Genomic_DNA"/>
</dbReference>
<protein>
    <submittedName>
        <fullName evidence="1">Uncharacterized protein</fullName>
    </submittedName>
</protein>
<dbReference type="Proteomes" id="UP000502584">
    <property type="component" value="Segment"/>
</dbReference>
<name>A0A6G6XGQ2_9CAUD</name>
<proteinExistence type="predicted"/>
<accession>A0A6G6XGQ2</accession>
<reference evidence="1 2" key="1">
    <citation type="submission" date="2019-10" db="EMBL/GenBank/DDBJ databases">
        <title>Genome of the temperate Pseudomonas aerugionosa phage vB_Pae-SS2019XI.</title>
        <authorList>
            <person name="Hammerl J.A."/>
            <person name="Jaeckel C."/>
            <person name="Schnehle S."/>
            <person name="Schmoger S."/>
        </authorList>
    </citation>
    <scope>NUCLEOTIDE SEQUENCE [LARGE SCALE GENOMIC DNA]</scope>
</reference>
<keyword evidence="2" id="KW-1185">Reference proteome</keyword>
<organism evidence="1 2">
    <name type="scientific">Pseudomonas phage vB_Pae-SS2019XI</name>
    <dbReference type="NCBI Taxonomy" id="2660688"/>
    <lineage>
        <taxon>Viruses</taxon>
        <taxon>Duplodnaviria</taxon>
        <taxon>Heunggongvirae</taxon>
        <taxon>Uroviricota</taxon>
        <taxon>Caudoviricetes</taxon>
        <taxon>Casjensviridae</taxon>
        <taxon>Maxdohrnvirus</taxon>
        <taxon>Maxdohrnvirus SS2019XI</taxon>
    </lineage>
</organism>
<gene>
    <name evidence="1" type="ORF">vBPaeSS2019XI_042</name>
</gene>
<evidence type="ECO:0000313" key="2">
    <source>
        <dbReference type="Proteomes" id="UP000502584"/>
    </source>
</evidence>
<evidence type="ECO:0000313" key="1">
    <source>
        <dbReference type="EMBL" id="QIG56920.1"/>
    </source>
</evidence>
<sequence>MATRAFPSIFKKVKDISVYVYSDYTVGVPEGNQERRAVYLDPRGDTCLVIAIPDYVVALMGVWIGDRIDDRIRVEKDPKTGTHYISSTRGIEGIEAQFKIIMNAYREAALTAIEEKVIVIKAAYAAKDENGRRVDKLPSFSDVYEGALVGFNFDIRWRINGKLYAREYTGRLYQCGYGDDMTRDCTVIPWSEAAEATCNRFYQGLLATGQRLHDFLVQDTYVLAKQLETGGNLLLLAHVEETKA</sequence>